<name>A0A1Y1S6G1_9MICR</name>
<dbReference type="VEuPathDB" id="MicrosporidiaDB:ECANGB1_2659"/>
<feature type="signal peptide" evidence="1">
    <location>
        <begin position="1"/>
        <end position="22"/>
    </location>
</feature>
<organism evidence="2 3">
    <name type="scientific">Enterospora canceri</name>
    <dbReference type="NCBI Taxonomy" id="1081671"/>
    <lineage>
        <taxon>Eukaryota</taxon>
        <taxon>Fungi</taxon>
        <taxon>Fungi incertae sedis</taxon>
        <taxon>Microsporidia</taxon>
        <taxon>Enterocytozoonidae</taxon>
        <taxon>Enterospora</taxon>
    </lineage>
</organism>
<sequence length="62" mass="6655">MAGGDSWERALILAAMSSLACARAAAPTVRDLAKSARIACLMQKRREISLSLTRARTSCSRC</sequence>
<evidence type="ECO:0000256" key="1">
    <source>
        <dbReference type="SAM" id="SignalP"/>
    </source>
</evidence>
<gene>
    <name evidence="2" type="ORF">ECANGB1_2659</name>
</gene>
<keyword evidence="3" id="KW-1185">Reference proteome</keyword>
<dbReference type="EMBL" id="LWDP01000037">
    <property type="protein sequence ID" value="ORD93977.1"/>
    <property type="molecule type" value="Genomic_DNA"/>
</dbReference>
<proteinExistence type="predicted"/>
<evidence type="ECO:0000313" key="3">
    <source>
        <dbReference type="Proteomes" id="UP000192639"/>
    </source>
</evidence>
<comment type="caution">
    <text evidence="2">The sequence shown here is derived from an EMBL/GenBank/DDBJ whole genome shotgun (WGS) entry which is preliminary data.</text>
</comment>
<accession>A0A1Y1S6G1</accession>
<protein>
    <submittedName>
        <fullName evidence="2">Uncharacterized protein</fullName>
    </submittedName>
</protein>
<dbReference type="Proteomes" id="UP000192639">
    <property type="component" value="Unassembled WGS sequence"/>
</dbReference>
<dbReference type="AlphaFoldDB" id="A0A1Y1S6G1"/>
<reference evidence="2 3" key="1">
    <citation type="journal article" date="2017" name="Environ. Microbiol.">
        <title>Decay of the glycolytic pathway and adaptation to intranuclear parasitism within Enterocytozoonidae microsporidia.</title>
        <authorList>
            <person name="Wiredu Boakye D."/>
            <person name="Jaroenlak P."/>
            <person name="Prachumwat A."/>
            <person name="Williams T.A."/>
            <person name="Bateman K.S."/>
            <person name="Itsathitphaisarn O."/>
            <person name="Sritunyalucksana K."/>
            <person name="Paszkiewicz K.H."/>
            <person name="Moore K.A."/>
            <person name="Stentiford G.D."/>
            <person name="Williams B.A."/>
        </authorList>
    </citation>
    <scope>NUCLEOTIDE SEQUENCE [LARGE SCALE GENOMIC DNA]</scope>
    <source>
        <strain evidence="2 3">GB1</strain>
    </source>
</reference>
<feature type="chain" id="PRO_5012711248" evidence="1">
    <location>
        <begin position="23"/>
        <end position="62"/>
    </location>
</feature>
<evidence type="ECO:0000313" key="2">
    <source>
        <dbReference type="EMBL" id="ORD93977.1"/>
    </source>
</evidence>
<keyword evidence="1" id="KW-0732">Signal</keyword>